<dbReference type="Gene3D" id="1.10.10.10">
    <property type="entry name" value="Winged helix-like DNA-binding domain superfamily/Winged helix DNA-binding domain"/>
    <property type="match status" value="1"/>
</dbReference>
<dbReference type="Pfam" id="PF01047">
    <property type="entry name" value="MarR"/>
    <property type="match status" value="1"/>
</dbReference>
<evidence type="ECO:0000313" key="2">
    <source>
        <dbReference type="EMBL" id="MBA8928951.1"/>
    </source>
</evidence>
<dbReference type="PANTHER" id="PTHR33164">
    <property type="entry name" value="TRANSCRIPTIONAL REGULATOR, MARR FAMILY"/>
    <property type="match status" value="1"/>
</dbReference>
<evidence type="ECO:0000259" key="1">
    <source>
        <dbReference type="PROSITE" id="PS50995"/>
    </source>
</evidence>
<proteinExistence type="predicted"/>
<dbReference type="SUPFAM" id="SSF46785">
    <property type="entry name" value="Winged helix' DNA-binding domain"/>
    <property type="match status" value="1"/>
</dbReference>
<keyword evidence="3" id="KW-1185">Reference proteome</keyword>
<reference evidence="2 3" key="1">
    <citation type="submission" date="2020-08" db="EMBL/GenBank/DDBJ databases">
        <title>Genomic Encyclopedia of Archaeal and Bacterial Type Strains, Phase II (KMG-II): from individual species to whole genera.</title>
        <authorList>
            <person name="Goeker M."/>
        </authorList>
    </citation>
    <scope>NUCLEOTIDE SEQUENCE [LARGE SCALE GENOMIC DNA]</scope>
    <source>
        <strain evidence="2 3">DSM 43850</strain>
    </source>
</reference>
<dbReference type="SMART" id="SM00347">
    <property type="entry name" value="HTH_MARR"/>
    <property type="match status" value="1"/>
</dbReference>
<dbReference type="PROSITE" id="PS50995">
    <property type="entry name" value="HTH_MARR_2"/>
    <property type="match status" value="1"/>
</dbReference>
<dbReference type="EMBL" id="JACJID010000004">
    <property type="protein sequence ID" value="MBA8928951.1"/>
    <property type="molecule type" value="Genomic_DNA"/>
</dbReference>
<protein>
    <submittedName>
        <fullName evidence="2">DNA-binding MarR family transcriptional regulator</fullName>
    </submittedName>
</protein>
<organism evidence="2 3">
    <name type="scientific">Kutzneria viridogrisea</name>
    <dbReference type="NCBI Taxonomy" id="47990"/>
    <lineage>
        <taxon>Bacteria</taxon>
        <taxon>Bacillati</taxon>
        <taxon>Actinomycetota</taxon>
        <taxon>Actinomycetes</taxon>
        <taxon>Pseudonocardiales</taxon>
        <taxon>Pseudonocardiaceae</taxon>
        <taxon>Kutzneria</taxon>
    </lineage>
</organism>
<dbReference type="PRINTS" id="PR00598">
    <property type="entry name" value="HTHMARR"/>
</dbReference>
<dbReference type="GO" id="GO:0003677">
    <property type="term" value="F:DNA binding"/>
    <property type="evidence" value="ECO:0007669"/>
    <property type="project" value="UniProtKB-KW"/>
</dbReference>
<dbReference type="InterPro" id="IPR036388">
    <property type="entry name" value="WH-like_DNA-bd_sf"/>
</dbReference>
<sequence>MSEQAASRVWQRMRALVLEQHDRRREVCAELGMSFIKVKALRRIARGPLTMRELTEQLSTDKPYTTLVVDYLERRGLVERSVHPDDRRCKIVTVTAAGQAASKVAEGIINEPPSVILELPPAELAALDRTVAKLAVD</sequence>
<name>A0ABR6BPW0_9PSEU</name>
<accession>A0ABR6BPW0</accession>
<dbReference type="InterPro" id="IPR039422">
    <property type="entry name" value="MarR/SlyA-like"/>
</dbReference>
<keyword evidence="2" id="KW-0238">DNA-binding</keyword>
<evidence type="ECO:0000313" key="3">
    <source>
        <dbReference type="Proteomes" id="UP000517916"/>
    </source>
</evidence>
<dbReference type="InterPro" id="IPR000835">
    <property type="entry name" value="HTH_MarR-typ"/>
</dbReference>
<comment type="caution">
    <text evidence="2">The sequence shown here is derived from an EMBL/GenBank/DDBJ whole genome shotgun (WGS) entry which is preliminary data.</text>
</comment>
<gene>
    <name evidence="2" type="ORF">BC739_006168</name>
</gene>
<dbReference type="PANTHER" id="PTHR33164:SF43">
    <property type="entry name" value="HTH-TYPE TRANSCRIPTIONAL REPRESSOR YETL"/>
    <property type="match status" value="1"/>
</dbReference>
<dbReference type="RefSeq" id="WP_025356006.1">
    <property type="nucleotide sequence ID" value="NZ_BAAABQ010000016.1"/>
</dbReference>
<dbReference type="Proteomes" id="UP000517916">
    <property type="component" value="Unassembled WGS sequence"/>
</dbReference>
<dbReference type="InterPro" id="IPR036390">
    <property type="entry name" value="WH_DNA-bd_sf"/>
</dbReference>
<feature type="domain" description="HTH marR-type" evidence="1">
    <location>
        <begin position="6"/>
        <end position="136"/>
    </location>
</feature>